<proteinExistence type="predicted"/>
<keyword evidence="4" id="KW-1185">Reference proteome</keyword>
<dbReference type="EMBL" id="CP033915">
    <property type="protein sequence ID" value="AZA87456.1"/>
    <property type="molecule type" value="Genomic_DNA"/>
</dbReference>
<dbReference type="Proteomes" id="UP000281741">
    <property type="component" value="Chromosome"/>
</dbReference>
<dbReference type="RefSeq" id="WP_123854639.1">
    <property type="nucleotide sequence ID" value="NZ_CP033912.1"/>
</dbReference>
<sequence length="434" mass="49453">MAGGTINRINGGDFTTFLDEGFTGYFEKTDLYAGKQNRFKAKQTNIAKPKSPPSVGKYFVRGWWTDENDKPIKEALIGQKVKFHIQMDKNKVPAGSKINCTLLDWDGVLNPDDPLKLYSTTKDTKTNTYPEINEMIADVAGKASLSINLTEGLLQFTEDDGGNEIELYFECSYYDKSDRETEQLDLPAEEFNYLTVYEKEVLITVLIELPHSKETGWGAKGLAGHSAMAIGERYFDYGPNNTPGIYNEKDYDSDFNNDGDKDDDVQLNEPSFMNSPGQPWWGSHIAQRKGIKPEQVNLRMVLEHIKLHWKGRYDPISQSYPDATQIYGKVHKIEFYVKEREANKMIQWWEERYKHLKVYSVKPWTGEQCTTTVKSAIQEAFPFKVGGNNWIPDATQTPEGLLEDLKAFVSTSKQHFGQLATITVIKNEALDWTN</sequence>
<dbReference type="EMBL" id="CP033912">
    <property type="protein sequence ID" value="AZA95957.1"/>
    <property type="molecule type" value="Genomic_DNA"/>
</dbReference>
<reference evidence="3 4" key="1">
    <citation type="submission" date="2018-11" db="EMBL/GenBank/DDBJ databases">
        <title>Proposal to divide the Flavobacteriaceae and reorganize its genera based on Amino Acid Identity values calculated from whole genome sequences.</title>
        <authorList>
            <person name="Nicholson A.C."/>
            <person name="Gulvik C.A."/>
            <person name="Whitney A.M."/>
            <person name="Humrighouse B.W."/>
            <person name="Bell M."/>
            <person name="Holmes B."/>
            <person name="Steigerwalt A.G."/>
            <person name="Villarma A."/>
            <person name="Sheth M."/>
            <person name="Batra D."/>
            <person name="Pryor J."/>
            <person name="Bernardet J.-F."/>
            <person name="Hugo C."/>
            <person name="Kampfer P."/>
            <person name="Newman J."/>
            <person name="McQuiston J.R."/>
        </authorList>
    </citation>
    <scope>NUCLEOTIDE SEQUENCE [LARGE SCALE GENOMIC DNA]</scope>
    <source>
        <strain evidence="1 3">G0207</strain>
        <strain evidence="2 4">H5143</strain>
    </source>
</reference>
<dbReference type="Proteomes" id="UP000274073">
    <property type="component" value="Chromosome"/>
</dbReference>
<organism evidence="1 3">
    <name type="scientific">Chryseobacterium shandongense</name>
    <dbReference type="NCBI Taxonomy" id="1493872"/>
    <lineage>
        <taxon>Bacteria</taxon>
        <taxon>Pseudomonadati</taxon>
        <taxon>Bacteroidota</taxon>
        <taxon>Flavobacteriia</taxon>
        <taxon>Flavobacteriales</taxon>
        <taxon>Weeksellaceae</taxon>
        <taxon>Chryseobacterium group</taxon>
        <taxon>Chryseobacterium</taxon>
    </lineage>
</organism>
<name>A0AAD1DM55_9FLAO</name>
<evidence type="ECO:0000313" key="4">
    <source>
        <dbReference type="Proteomes" id="UP000281741"/>
    </source>
</evidence>
<evidence type="ECO:0000313" key="3">
    <source>
        <dbReference type="Proteomes" id="UP000274073"/>
    </source>
</evidence>
<evidence type="ECO:0000313" key="1">
    <source>
        <dbReference type="EMBL" id="AZA87456.1"/>
    </source>
</evidence>
<protein>
    <submittedName>
        <fullName evidence="1">Uncharacterized protein</fullName>
    </submittedName>
</protein>
<evidence type="ECO:0000313" key="2">
    <source>
        <dbReference type="EMBL" id="AZA95957.1"/>
    </source>
</evidence>
<gene>
    <name evidence="1" type="ORF">EG349_11965</name>
    <name evidence="2" type="ORF">EG353_10430</name>
</gene>
<dbReference type="AlphaFoldDB" id="A0AAD1DM55"/>
<accession>A0AAD1DM55</accession>